<evidence type="ECO:0000256" key="2">
    <source>
        <dbReference type="ARBA" id="ARBA00004496"/>
    </source>
</evidence>
<proteinExistence type="inferred from homology"/>
<sequence>MEDEEAYVESVTENDYVTLDEAEPTTPPSLPSQILLTFKEGQFPWYVVFVAVLAFVIYQRFKDLFDAKWARWQRELQERHEQAQLKKNPDLFRAKMEAMEAARRRMQDKYDQESREAVAKMKEREEEKRQQQIQDWENLQQGKGYRNKVKVAEAEFSDGVNRSSQAKKKSAFRPEYNPLMGGAGGSSGYRPSRRRANAGG</sequence>
<dbReference type="Proteomes" id="UP000318571">
    <property type="component" value="Chromosome 11"/>
</dbReference>
<comment type="similarity">
    <text evidence="3">Belongs to the selenoprotein S family.</text>
</comment>
<evidence type="ECO:0008006" key="14">
    <source>
        <dbReference type="Google" id="ProtNLM"/>
    </source>
</evidence>
<evidence type="ECO:0000313" key="12">
    <source>
        <dbReference type="EMBL" id="TRY78200.1"/>
    </source>
</evidence>
<dbReference type="InterPro" id="IPR009703">
    <property type="entry name" value="Selenoprotein_S"/>
</dbReference>
<evidence type="ECO:0000256" key="8">
    <source>
        <dbReference type="ARBA" id="ARBA00022989"/>
    </source>
</evidence>
<dbReference type="PANTHER" id="PTHR28621">
    <property type="entry name" value="SELENOPROTEIN S"/>
    <property type="match status" value="1"/>
</dbReference>
<feature type="region of interest" description="Disordered" evidence="10">
    <location>
        <begin position="157"/>
        <end position="200"/>
    </location>
</feature>
<dbReference type="AlphaFoldDB" id="A0A553PKJ4"/>
<keyword evidence="5 11" id="KW-0812">Transmembrane</keyword>
<gene>
    <name evidence="12" type="ORF">TCAL_06760</name>
</gene>
<dbReference type="STRING" id="6832.A0A553PKJ4"/>
<keyword evidence="9 11" id="KW-0472">Membrane</keyword>
<reference evidence="12 13" key="1">
    <citation type="journal article" date="2018" name="Nat. Ecol. Evol.">
        <title>Genomic signatures of mitonuclear coevolution across populations of Tigriopus californicus.</title>
        <authorList>
            <person name="Barreto F.S."/>
            <person name="Watson E.T."/>
            <person name="Lima T.G."/>
            <person name="Willett C.S."/>
            <person name="Edmands S."/>
            <person name="Li W."/>
            <person name="Burton R.S."/>
        </authorList>
    </citation>
    <scope>NUCLEOTIDE SEQUENCE [LARGE SCALE GENOMIC DNA]</scope>
    <source>
        <strain evidence="12 13">San Diego</strain>
    </source>
</reference>
<dbReference type="Gene3D" id="6.10.250.2950">
    <property type="match status" value="1"/>
</dbReference>
<dbReference type="GO" id="GO:0030970">
    <property type="term" value="P:retrograde protein transport, ER to cytosol"/>
    <property type="evidence" value="ECO:0007669"/>
    <property type="project" value="TreeGrafter"/>
</dbReference>
<keyword evidence="7" id="KW-0712">Selenocysteine</keyword>
<evidence type="ECO:0000256" key="11">
    <source>
        <dbReference type="SAM" id="Phobius"/>
    </source>
</evidence>
<feature type="region of interest" description="Disordered" evidence="10">
    <location>
        <begin position="116"/>
        <end position="141"/>
    </location>
</feature>
<dbReference type="Pfam" id="PF06936">
    <property type="entry name" value="Selenoprotein_S"/>
    <property type="match status" value="1"/>
</dbReference>
<evidence type="ECO:0000313" key="13">
    <source>
        <dbReference type="Proteomes" id="UP000318571"/>
    </source>
</evidence>
<dbReference type="GO" id="GO:0036502">
    <property type="term" value="C:Derlin-1-VIMP complex"/>
    <property type="evidence" value="ECO:0007669"/>
    <property type="project" value="TreeGrafter"/>
</dbReference>
<dbReference type="GO" id="GO:0036513">
    <property type="term" value="C:Derlin-1 retrotranslocation complex"/>
    <property type="evidence" value="ECO:0007669"/>
    <property type="project" value="TreeGrafter"/>
</dbReference>
<accession>A0A553PKJ4</accession>
<keyword evidence="4" id="KW-0963">Cytoplasm</keyword>
<evidence type="ECO:0000256" key="7">
    <source>
        <dbReference type="ARBA" id="ARBA00022933"/>
    </source>
</evidence>
<evidence type="ECO:0000256" key="10">
    <source>
        <dbReference type="SAM" id="MobiDB-lite"/>
    </source>
</evidence>
<keyword evidence="6" id="KW-0256">Endoplasmic reticulum</keyword>
<feature type="transmembrane region" description="Helical" evidence="11">
    <location>
        <begin position="43"/>
        <end position="61"/>
    </location>
</feature>
<evidence type="ECO:0000256" key="4">
    <source>
        <dbReference type="ARBA" id="ARBA00022490"/>
    </source>
</evidence>
<evidence type="ECO:0000256" key="3">
    <source>
        <dbReference type="ARBA" id="ARBA00011034"/>
    </source>
</evidence>
<feature type="compositionally biased region" description="Basic residues" evidence="10">
    <location>
        <begin position="191"/>
        <end position="200"/>
    </location>
</feature>
<dbReference type="GO" id="GO:0030968">
    <property type="term" value="P:endoplasmic reticulum unfolded protein response"/>
    <property type="evidence" value="ECO:0007669"/>
    <property type="project" value="TreeGrafter"/>
</dbReference>
<keyword evidence="8 11" id="KW-1133">Transmembrane helix</keyword>
<comment type="subcellular location">
    <subcellularLocation>
        <location evidence="2">Cytoplasm</location>
    </subcellularLocation>
    <subcellularLocation>
        <location evidence="1">Endoplasmic reticulum membrane</location>
        <topology evidence="1">Single-pass membrane protein</topology>
    </subcellularLocation>
</comment>
<feature type="compositionally biased region" description="Basic and acidic residues" evidence="10">
    <location>
        <begin position="116"/>
        <end position="130"/>
    </location>
</feature>
<dbReference type="EMBL" id="VCGU01000003">
    <property type="protein sequence ID" value="TRY78200.1"/>
    <property type="molecule type" value="Genomic_DNA"/>
</dbReference>
<evidence type="ECO:0000256" key="6">
    <source>
        <dbReference type="ARBA" id="ARBA00022824"/>
    </source>
</evidence>
<keyword evidence="13" id="KW-1185">Reference proteome</keyword>
<name>A0A553PKJ4_TIGCA</name>
<protein>
    <recommendedName>
        <fullName evidence="14">Selenoprotein S</fullName>
    </recommendedName>
</protein>
<organism evidence="12 13">
    <name type="scientific">Tigriopus californicus</name>
    <name type="common">Marine copepod</name>
    <dbReference type="NCBI Taxonomy" id="6832"/>
    <lineage>
        <taxon>Eukaryota</taxon>
        <taxon>Metazoa</taxon>
        <taxon>Ecdysozoa</taxon>
        <taxon>Arthropoda</taxon>
        <taxon>Crustacea</taxon>
        <taxon>Multicrustacea</taxon>
        <taxon>Hexanauplia</taxon>
        <taxon>Copepoda</taxon>
        <taxon>Harpacticoida</taxon>
        <taxon>Harpacticidae</taxon>
        <taxon>Tigriopus</taxon>
    </lineage>
</organism>
<dbReference type="PANTHER" id="PTHR28621:SF1">
    <property type="entry name" value="SELENOPROTEIN S"/>
    <property type="match status" value="1"/>
</dbReference>
<evidence type="ECO:0000256" key="1">
    <source>
        <dbReference type="ARBA" id="ARBA00004389"/>
    </source>
</evidence>
<comment type="caution">
    <text evidence="12">The sequence shown here is derived from an EMBL/GenBank/DDBJ whole genome shotgun (WGS) entry which is preliminary data.</text>
</comment>
<evidence type="ECO:0000256" key="5">
    <source>
        <dbReference type="ARBA" id="ARBA00022692"/>
    </source>
</evidence>
<evidence type="ECO:0000256" key="9">
    <source>
        <dbReference type="ARBA" id="ARBA00023136"/>
    </source>
</evidence>
<dbReference type="OMA" id="QQYGWFV"/>